<evidence type="ECO:0000256" key="3">
    <source>
        <dbReference type="ARBA" id="ARBA00022553"/>
    </source>
</evidence>
<dbReference type="Gene3D" id="1.10.10.10">
    <property type="entry name" value="Winged helix-like DNA-binding domain superfamily/Winged helix DNA-binding domain"/>
    <property type="match status" value="1"/>
</dbReference>
<dbReference type="Pfam" id="PF12310">
    <property type="entry name" value="Elf-1_N"/>
    <property type="match status" value="1"/>
</dbReference>
<evidence type="ECO:0000259" key="11">
    <source>
        <dbReference type="PROSITE" id="PS50061"/>
    </source>
</evidence>
<reference evidence="12" key="1">
    <citation type="submission" date="2016-05" db="EMBL/GenBank/DDBJ databases">
        <authorList>
            <person name="Lavstsen T."/>
            <person name="Jespersen J.S."/>
        </authorList>
    </citation>
    <scope>NUCLEOTIDE SEQUENCE</scope>
    <source>
        <tissue evidence="12">Brain</tissue>
    </source>
</reference>
<evidence type="ECO:0000256" key="2">
    <source>
        <dbReference type="ARBA" id="ARBA00005562"/>
    </source>
</evidence>
<dbReference type="GO" id="GO:0005634">
    <property type="term" value="C:nucleus"/>
    <property type="evidence" value="ECO:0007669"/>
    <property type="project" value="UniProtKB-SubCell"/>
</dbReference>
<dbReference type="Pfam" id="PF00178">
    <property type="entry name" value="Ets"/>
    <property type="match status" value="1"/>
</dbReference>
<feature type="compositionally biased region" description="Polar residues" evidence="10">
    <location>
        <begin position="207"/>
        <end position="216"/>
    </location>
</feature>
<accession>A0A1A7WJY8</accession>
<evidence type="ECO:0000256" key="4">
    <source>
        <dbReference type="ARBA" id="ARBA00023015"/>
    </source>
</evidence>
<feature type="compositionally biased region" description="Basic residues" evidence="10">
    <location>
        <begin position="196"/>
        <end position="206"/>
    </location>
</feature>
<keyword evidence="8 9" id="KW-0539">Nucleus</keyword>
<dbReference type="GO" id="GO:0045893">
    <property type="term" value="P:positive regulation of DNA-templated transcription"/>
    <property type="evidence" value="ECO:0007669"/>
    <property type="project" value="UniProtKB-ARBA"/>
</dbReference>
<dbReference type="InterPro" id="IPR000418">
    <property type="entry name" value="Ets_dom"/>
</dbReference>
<feature type="domain" description="ETS" evidence="11">
    <location>
        <begin position="233"/>
        <end position="315"/>
    </location>
</feature>
<evidence type="ECO:0000256" key="6">
    <source>
        <dbReference type="ARBA" id="ARBA00023159"/>
    </source>
</evidence>
<evidence type="ECO:0000313" key="12">
    <source>
        <dbReference type="EMBL" id="SBP06292.1"/>
    </source>
</evidence>
<keyword evidence="3" id="KW-0597">Phosphoprotein</keyword>
<evidence type="ECO:0000256" key="8">
    <source>
        <dbReference type="ARBA" id="ARBA00023242"/>
    </source>
</evidence>
<dbReference type="GO" id="GO:0000981">
    <property type="term" value="F:DNA-binding transcription factor activity, RNA polymerase II-specific"/>
    <property type="evidence" value="ECO:0007669"/>
    <property type="project" value="TreeGrafter"/>
</dbReference>
<dbReference type="PROSITE" id="PS00346">
    <property type="entry name" value="ETS_DOMAIN_2"/>
    <property type="match status" value="1"/>
</dbReference>
<evidence type="ECO:0000256" key="9">
    <source>
        <dbReference type="RuleBase" id="RU004019"/>
    </source>
</evidence>
<dbReference type="SUPFAM" id="SSF46785">
    <property type="entry name" value="Winged helix' DNA-binding domain"/>
    <property type="match status" value="1"/>
</dbReference>
<dbReference type="InterPro" id="IPR022084">
    <property type="entry name" value="TF_Elf_N"/>
</dbReference>
<keyword evidence="5 9" id="KW-0238">DNA-binding</keyword>
<comment type="subcellular location">
    <subcellularLocation>
        <location evidence="1 9">Nucleus</location>
    </subcellularLocation>
</comment>
<feature type="compositionally biased region" description="Polar residues" evidence="10">
    <location>
        <begin position="375"/>
        <end position="390"/>
    </location>
</feature>
<keyword evidence="6" id="KW-0010">Activator</keyword>
<proteinExistence type="inferred from homology"/>
<dbReference type="SMART" id="SM00413">
    <property type="entry name" value="ETS"/>
    <property type="match status" value="1"/>
</dbReference>
<feature type="region of interest" description="Disordered" evidence="10">
    <location>
        <begin position="189"/>
        <end position="225"/>
    </location>
</feature>
<evidence type="ECO:0000256" key="5">
    <source>
        <dbReference type="ARBA" id="ARBA00023125"/>
    </source>
</evidence>
<reference evidence="12" key="2">
    <citation type="submission" date="2016-06" db="EMBL/GenBank/DDBJ databases">
        <title>The genome of a short-lived fish provides insights into sex chromosome evolution and the genetic control of aging.</title>
        <authorList>
            <person name="Reichwald K."/>
            <person name="Felder M."/>
            <person name="Petzold A."/>
            <person name="Koch P."/>
            <person name="Groth M."/>
            <person name="Platzer M."/>
        </authorList>
    </citation>
    <scope>NUCLEOTIDE SEQUENCE</scope>
    <source>
        <tissue evidence="12">Brain</tissue>
    </source>
</reference>
<feature type="region of interest" description="Disordered" evidence="10">
    <location>
        <begin position="355"/>
        <end position="391"/>
    </location>
</feature>
<gene>
    <name evidence="12" type="primary">ELF2</name>
</gene>
<sequence length="683" mass="73248">MTSVVLVDAGGTVVECVSAEEDDLQQQEDVEFETDLELEGEVEDECEAEEVFEETEDKEKTHESSTIIVEELPGVNVQGCSVWVCGDEAYVVQEVETEGEGVEASVHGTSVHCSDKTIEAAEALLRMDSPSYLKDDHSPEAFIPQCDATPVFLHAAMRPDMIAESEVEISTEECCEEDDEMVTILEEPEPDNEPVKKRRVGRKSKLHQSAISNGSPDLSIKKKPREGKAGNTTYLWEFLLDLLQDKNTCPRYIKWTQREKGIFKLVDSKAVSKLWGKHKNKPDMNYETMGRALRYYYQRGILAKVEGQRLVYQFKDMPQNIVIIDDDKADVSSPDEVMRSDTAVSYERVDLSSGMLVQSSEPPPSRRPNILRGSSRANVQTSAVAGSKSTAGGGSVVMAAAPRIVTVSSAPDGSQPQQSHTTMMANATGPRTVRVAMQVPVVMTTSLGQKISTVAVQQPTATSGAGGPGTLLTSTSAIGANANSQQKVVIQTIPTMVPATTENGDKITVQLAKIITIPAHQLAQCQLQTSTGTNKPSVTASPAGISLLGSPLTVRTLAPVNVTPGTQVMRLTVPTSAQQQTLVVSQPGSGNKTPAGSQMASAQPHIISGIINGTELVLGGAGGVTLEKLKAAGVQVQAVQVPVTIQQNQVASETVPNIQSEPKFTGVIKLEAPDYVKIEEPEC</sequence>
<protein>
    <recommendedName>
        <fullName evidence="11">ETS domain-containing protein</fullName>
    </recommendedName>
</protein>
<dbReference type="PROSITE" id="PS50061">
    <property type="entry name" value="ETS_DOMAIN_3"/>
    <property type="match status" value="1"/>
</dbReference>
<evidence type="ECO:0000256" key="7">
    <source>
        <dbReference type="ARBA" id="ARBA00023163"/>
    </source>
</evidence>
<dbReference type="InterPro" id="IPR036390">
    <property type="entry name" value="WH_DNA-bd_sf"/>
</dbReference>
<evidence type="ECO:0000256" key="10">
    <source>
        <dbReference type="SAM" id="MobiDB-lite"/>
    </source>
</evidence>
<organism evidence="12">
    <name type="scientific">Iconisemion striatum</name>
    <dbReference type="NCBI Taxonomy" id="60296"/>
    <lineage>
        <taxon>Eukaryota</taxon>
        <taxon>Metazoa</taxon>
        <taxon>Chordata</taxon>
        <taxon>Craniata</taxon>
        <taxon>Vertebrata</taxon>
        <taxon>Euteleostomi</taxon>
        <taxon>Actinopterygii</taxon>
        <taxon>Neopterygii</taxon>
        <taxon>Teleostei</taxon>
        <taxon>Neoteleostei</taxon>
        <taxon>Acanthomorphata</taxon>
        <taxon>Ovalentaria</taxon>
        <taxon>Atherinomorphae</taxon>
        <taxon>Cyprinodontiformes</taxon>
        <taxon>Nothobranchiidae</taxon>
        <taxon>Iconisemion</taxon>
    </lineage>
</organism>
<dbReference type="PROSITE" id="PS00345">
    <property type="entry name" value="ETS_DOMAIN_1"/>
    <property type="match status" value="1"/>
</dbReference>
<dbReference type="FunFam" id="1.10.10.10:FF:000066">
    <property type="entry name" value="ETS-related transcription factor Elf-2 isoform X1"/>
    <property type="match status" value="1"/>
</dbReference>
<evidence type="ECO:0000256" key="1">
    <source>
        <dbReference type="ARBA" id="ARBA00004123"/>
    </source>
</evidence>
<keyword evidence="7" id="KW-0804">Transcription</keyword>
<comment type="similarity">
    <text evidence="2 9">Belongs to the ETS family.</text>
</comment>
<dbReference type="EMBL" id="HADW01004892">
    <property type="protein sequence ID" value="SBP06292.1"/>
    <property type="molecule type" value="Transcribed_RNA"/>
</dbReference>
<dbReference type="AlphaFoldDB" id="A0A1A7WJY8"/>
<keyword evidence="4" id="KW-0805">Transcription regulation</keyword>
<dbReference type="InterPro" id="IPR046328">
    <property type="entry name" value="ETS_fam"/>
</dbReference>
<dbReference type="PANTHER" id="PTHR11849">
    <property type="entry name" value="ETS"/>
    <property type="match status" value="1"/>
</dbReference>
<dbReference type="GO" id="GO:0043565">
    <property type="term" value="F:sequence-specific DNA binding"/>
    <property type="evidence" value="ECO:0007669"/>
    <property type="project" value="InterPro"/>
</dbReference>
<dbReference type="InterPro" id="IPR036388">
    <property type="entry name" value="WH-like_DNA-bd_sf"/>
</dbReference>
<dbReference type="PANTHER" id="PTHR11849:SF10">
    <property type="entry name" value="ETS-RELATED TRANSCRIPTION FACTOR ELF-2"/>
    <property type="match status" value="1"/>
</dbReference>
<name>A0A1A7WJY8_9TELE</name>
<dbReference type="PRINTS" id="PR00454">
    <property type="entry name" value="ETSDOMAIN"/>
</dbReference>
<dbReference type="GO" id="GO:0030154">
    <property type="term" value="P:cell differentiation"/>
    <property type="evidence" value="ECO:0007669"/>
    <property type="project" value="TreeGrafter"/>
</dbReference>